<name>A0A5J4YJJ7_PORPP</name>
<dbReference type="AlphaFoldDB" id="A0A5J4YJJ7"/>
<protein>
    <submittedName>
        <fullName evidence="2">Uncharacterized protein</fullName>
    </submittedName>
</protein>
<sequence length="494" mass="54126">MTLMTGTMAEREAEFSPRENARAREAREVELKIAYPSAVNLKHAIRTGAVPNAPVSTRDVGRAEVKWGPMKETAKGKRTGQTSAVIPKGSRSMASTFGSLHCNLMFANRQILLVSLCKPLQYLLFTQVSSKSSVEMRRALQEQVADLRVHGIRITHLHSDSESGIRALEPWMKASGLTLDLVAGSESVQPIERVSRLVKGQMRAVLRGIPYPLPRTLLAALCKYRPVVRASNWENAGHEKGALAFGDSAQVHQKSVSSGKVPRTTGCIWLYPVLNLSGSWVFCDLGTPHTIARQRWTQVPVPHEVIARMSGFESKMVGPVDMTDSGMRMAGSDDKAGDNARLDEETDANDDAADMDGSVSDHVEAGEVGAVYHCDRTDMEQDIHASESSVDDAPLSAATQEFVPDTAATQEYVPDPIQTQPIQGDTVLAIPVRRSYEITVSIKKKVRAGSDKRKIAHNEALERVCVLQERIDAIVRHEKELERGVEHAEPKNAG</sequence>
<feature type="region of interest" description="Disordered" evidence="1">
    <location>
        <begin position="1"/>
        <end position="21"/>
    </location>
</feature>
<comment type="caution">
    <text evidence="2">The sequence shown here is derived from an EMBL/GenBank/DDBJ whole genome shotgun (WGS) entry which is preliminary data.</text>
</comment>
<feature type="compositionally biased region" description="Acidic residues" evidence="1">
    <location>
        <begin position="344"/>
        <end position="354"/>
    </location>
</feature>
<proteinExistence type="predicted"/>
<keyword evidence="3" id="KW-1185">Reference proteome</keyword>
<evidence type="ECO:0000313" key="3">
    <source>
        <dbReference type="Proteomes" id="UP000324585"/>
    </source>
</evidence>
<dbReference type="EMBL" id="VRMN01000014">
    <property type="protein sequence ID" value="KAA8491315.1"/>
    <property type="molecule type" value="Genomic_DNA"/>
</dbReference>
<feature type="compositionally biased region" description="Basic and acidic residues" evidence="1">
    <location>
        <begin position="331"/>
        <end position="343"/>
    </location>
</feature>
<evidence type="ECO:0000256" key="1">
    <source>
        <dbReference type="SAM" id="MobiDB-lite"/>
    </source>
</evidence>
<feature type="region of interest" description="Disordered" evidence="1">
    <location>
        <begin position="327"/>
        <end position="358"/>
    </location>
</feature>
<evidence type="ECO:0000313" key="2">
    <source>
        <dbReference type="EMBL" id="KAA8491315.1"/>
    </source>
</evidence>
<reference evidence="3" key="1">
    <citation type="journal article" date="2019" name="Nat. Commun.">
        <title>Expansion of phycobilisome linker gene families in mesophilic red algae.</title>
        <authorList>
            <person name="Lee J."/>
            <person name="Kim D."/>
            <person name="Bhattacharya D."/>
            <person name="Yoon H.S."/>
        </authorList>
    </citation>
    <scope>NUCLEOTIDE SEQUENCE [LARGE SCALE GENOMIC DNA]</scope>
    <source>
        <strain evidence="3">CCMP 1328</strain>
    </source>
</reference>
<dbReference type="Proteomes" id="UP000324585">
    <property type="component" value="Unassembled WGS sequence"/>
</dbReference>
<organism evidence="2 3">
    <name type="scientific">Porphyridium purpureum</name>
    <name type="common">Red alga</name>
    <name type="synonym">Porphyridium cruentum</name>
    <dbReference type="NCBI Taxonomy" id="35688"/>
    <lineage>
        <taxon>Eukaryota</taxon>
        <taxon>Rhodophyta</taxon>
        <taxon>Bangiophyceae</taxon>
        <taxon>Porphyridiales</taxon>
        <taxon>Porphyridiaceae</taxon>
        <taxon>Porphyridium</taxon>
    </lineage>
</organism>
<dbReference type="OrthoDB" id="44654at2759"/>
<accession>A0A5J4YJJ7</accession>
<feature type="compositionally biased region" description="Basic and acidic residues" evidence="1">
    <location>
        <begin position="9"/>
        <end position="21"/>
    </location>
</feature>
<gene>
    <name evidence="2" type="ORF">FVE85_7736</name>
</gene>